<comment type="caution">
    <text evidence="2">The sequence shown here is derived from an EMBL/GenBank/DDBJ whole genome shotgun (WGS) entry which is preliminary data.</text>
</comment>
<feature type="non-terminal residue" evidence="2">
    <location>
        <position position="1"/>
    </location>
</feature>
<evidence type="ECO:0000313" key="2">
    <source>
        <dbReference type="EMBL" id="MQM06422.1"/>
    </source>
</evidence>
<dbReference type="Proteomes" id="UP000652761">
    <property type="component" value="Unassembled WGS sequence"/>
</dbReference>
<proteinExistence type="predicted"/>
<dbReference type="EMBL" id="NMUH01003619">
    <property type="protein sequence ID" value="MQM06422.1"/>
    <property type="molecule type" value="Genomic_DNA"/>
</dbReference>
<accession>A0A843W8T9</accession>
<protein>
    <submittedName>
        <fullName evidence="2">Uncharacterized protein</fullName>
    </submittedName>
</protein>
<gene>
    <name evidence="2" type="ORF">Taro_039239</name>
</gene>
<reference evidence="2" key="1">
    <citation type="submission" date="2017-07" db="EMBL/GenBank/DDBJ databases">
        <title>Taro Niue Genome Assembly and Annotation.</title>
        <authorList>
            <person name="Atibalentja N."/>
            <person name="Keating K."/>
            <person name="Fields C.J."/>
        </authorList>
    </citation>
    <scope>NUCLEOTIDE SEQUENCE</scope>
    <source>
        <strain evidence="2">Niue_2</strain>
        <tissue evidence="2">Leaf</tissue>
    </source>
</reference>
<keyword evidence="3" id="KW-1185">Reference proteome</keyword>
<name>A0A843W8T9_COLES</name>
<dbReference type="AlphaFoldDB" id="A0A843W8T9"/>
<evidence type="ECO:0000256" key="1">
    <source>
        <dbReference type="SAM" id="MobiDB-lite"/>
    </source>
</evidence>
<sequence length="191" mass="21539">LYSVPMIPNLLAWISTLSTPLRPMVDTPKSLSNKSWVMWIGVPFTEEERDPSSSTFKHVKNALTSLVFTDANLSYCSTVRKTTLYPPTVPELPEAAMEMNKESFWRIVGRNGTEALKKSWREQRNPLRSHREGSGIDRGTESVRGAPFYSWGQRATRKYLQGLYTVFCIAPVLTDCKPGDDLTHNNGIGLE</sequence>
<organism evidence="2 3">
    <name type="scientific">Colocasia esculenta</name>
    <name type="common">Wild taro</name>
    <name type="synonym">Arum esculentum</name>
    <dbReference type="NCBI Taxonomy" id="4460"/>
    <lineage>
        <taxon>Eukaryota</taxon>
        <taxon>Viridiplantae</taxon>
        <taxon>Streptophyta</taxon>
        <taxon>Embryophyta</taxon>
        <taxon>Tracheophyta</taxon>
        <taxon>Spermatophyta</taxon>
        <taxon>Magnoliopsida</taxon>
        <taxon>Liliopsida</taxon>
        <taxon>Araceae</taxon>
        <taxon>Aroideae</taxon>
        <taxon>Colocasieae</taxon>
        <taxon>Colocasia</taxon>
    </lineage>
</organism>
<evidence type="ECO:0000313" key="3">
    <source>
        <dbReference type="Proteomes" id="UP000652761"/>
    </source>
</evidence>
<feature type="region of interest" description="Disordered" evidence="1">
    <location>
        <begin position="120"/>
        <end position="139"/>
    </location>
</feature>